<dbReference type="PANTHER" id="PTHR14689:SF0">
    <property type="entry name" value="COILED-COIL DOMAIN-CONTAINING PROTEIN 82"/>
    <property type="match status" value="1"/>
</dbReference>
<keyword evidence="4" id="KW-1185">Reference proteome</keyword>
<accession>A0AAV4PQF0</accession>
<dbReference type="Proteomes" id="UP001054837">
    <property type="component" value="Unassembled WGS sequence"/>
</dbReference>
<dbReference type="GO" id="GO:0005634">
    <property type="term" value="C:nucleus"/>
    <property type="evidence" value="ECO:0007669"/>
    <property type="project" value="TreeGrafter"/>
</dbReference>
<dbReference type="AlphaFoldDB" id="A0AAV4PQF0"/>
<feature type="domain" description="DUF4211" evidence="2">
    <location>
        <begin position="481"/>
        <end position="590"/>
    </location>
</feature>
<evidence type="ECO:0000313" key="4">
    <source>
        <dbReference type="Proteomes" id="UP001054837"/>
    </source>
</evidence>
<gene>
    <name evidence="3" type="primary">AVEN_51357_1</name>
    <name evidence="3" type="ORF">CDAR_297731</name>
</gene>
<feature type="compositionally biased region" description="Low complexity" evidence="1">
    <location>
        <begin position="324"/>
        <end position="340"/>
    </location>
</feature>
<reference evidence="3 4" key="1">
    <citation type="submission" date="2021-06" db="EMBL/GenBank/DDBJ databases">
        <title>Caerostris darwini draft genome.</title>
        <authorList>
            <person name="Kono N."/>
            <person name="Arakawa K."/>
        </authorList>
    </citation>
    <scope>NUCLEOTIDE SEQUENCE [LARGE SCALE GENOMIC DNA]</scope>
</reference>
<sequence>MVVPNPEAPSFSSDEDENSTQGIFDSVAMAIQRLCEDNEEDHNDKGNKSSSSSKSNSSKKEMAPLTDLPEASGGVEEMQEDEEITKEDTVEECTIKRACVVKGRRGKRRRTRHLLVIKVKRTAEKTPVLPKNVKTTSTPKKTKRTRSADKEVEIIGTKTVASSPRRPLMRKCKEKGLLKKKCRVTKRKTRNCVKRKYAFGESEENANISNEVKEIKTMKEEAMKMEEIIEFPQPLPDVITSTLNNIISTKPQPTTTQPHSVELSSEPGAIIPTVPVQPTLRLPEPAASVAAAQPAPRPTPPKKKRVNKTIGYRTRKRRRKPRKLPVVPVAVPPTVITTEPDLPKKPEETAVSIQSSENSETSSKLPTGNNESCWNTETHFKTGDYVISIDSQNSKTPPMWRIEGKNVLQLFEVIEEEGSTSILYRNTSSYSRWSPSSKHKYLKQPVKIIKSDDDTVIVELLKNSENVAEQNFSGSCDYTVHPQRENFEVYLQTLVSHSLDPDFIPEIVKEKDEYFLSHLQAIEEITSQKKSTLHDSERWNTELFNCVEKFPLININKSEEKEKGLCQVCQKSEIQFIAHFQSRVYDPMTLENKEETHSANDFNFPLCGSCVQIVTLYSRLHHHKYHFFQLGCKKVKDVTKGEDKDSHTILEDCLQDIEWVNQMFQDMLEMWNACDKYR</sequence>
<evidence type="ECO:0000313" key="3">
    <source>
        <dbReference type="EMBL" id="GIX98036.1"/>
    </source>
</evidence>
<dbReference type="InterPro" id="IPR025451">
    <property type="entry name" value="DUF4211"/>
</dbReference>
<name>A0AAV4PQF0_9ARAC</name>
<feature type="compositionally biased region" description="Low complexity" evidence="1">
    <location>
        <begin position="352"/>
        <end position="363"/>
    </location>
</feature>
<evidence type="ECO:0000256" key="1">
    <source>
        <dbReference type="SAM" id="MobiDB-lite"/>
    </source>
</evidence>
<feature type="compositionally biased region" description="Acidic residues" evidence="1">
    <location>
        <begin position="77"/>
        <end position="88"/>
    </location>
</feature>
<dbReference type="PANTHER" id="PTHR14689">
    <property type="entry name" value="PHORBOL-ESTER_DAG-TYPE DOMAIN-CONTAINING PROTEIN"/>
    <property type="match status" value="1"/>
</dbReference>
<protein>
    <submittedName>
        <fullName evidence="3">DUF4211 domain-containing protein</fullName>
    </submittedName>
</protein>
<feature type="compositionally biased region" description="Basic residues" evidence="1">
    <location>
        <begin position="300"/>
        <end position="323"/>
    </location>
</feature>
<proteinExistence type="predicted"/>
<dbReference type="EMBL" id="BPLQ01003103">
    <property type="protein sequence ID" value="GIX98036.1"/>
    <property type="molecule type" value="Genomic_DNA"/>
</dbReference>
<feature type="region of interest" description="Disordered" evidence="1">
    <location>
        <begin position="287"/>
        <end position="370"/>
    </location>
</feature>
<feature type="region of interest" description="Disordered" evidence="1">
    <location>
        <begin position="1"/>
        <end position="88"/>
    </location>
</feature>
<dbReference type="Pfam" id="PF13926">
    <property type="entry name" value="DUF4211"/>
    <property type="match status" value="1"/>
</dbReference>
<evidence type="ECO:0000259" key="2">
    <source>
        <dbReference type="Pfam" id="PF13926"/>
    </source>
</evidence>
<comment type="caution">
    <text evidence="3">The sequence shown here is derived from an EMBL/GenBank/DDBJ whole genome shotgun (WGS) entry which is preliminary data.</text>
</comment>
<organism evidence="3 4">
    <name type="scientific">Caerostris darwini</name>
    <dbReference type="NCBI Taxonomy" id="1538125"/>
    <lineage>
        <taxon>Eukaryota</taxon>
        <taxon>Metazoa</taxon>
        <taxon>Ecdysozoa</taxon>
        <taxon>Arthropoda</taxon>
        <taxon>Chelicerata</taxon>
        <taxon>Arachnida</taxon>
        <taxon>Araneae</taxon>
        <taxon>Araneomorphae</taxon>
        <taxon>Entelegynae</taxon>
        <taxon>Araneoidea</taxon>
        <taxon>Araneidae</taxon>
        <taxon>Caerostris</taxon>
    </lineage>
</organism>